<comment type="caution">
    <text evidence="17">The sequence shown here is derived from an EMBL/GenBank/DDBJ whole genome shotgun (WGS) entry which is preliminary data.</text>
</comment>
<dbReference type="SMART" id="SM00281">
    <property type="entry name" value="LamB"/>
    <property type="match status" value="2"/>
</dbReference>
<feature type="disulfide bond" evidence="13">
    <location>
        <begin position="451"/>
        <end position="460"/>
    </location>
</feature>
<dbReference type="InterPro" id="IPR013320">
    <property type="entry name" value="ConA-like_dom_sf"/>
</dbReference>
<feature type="domain" description="Laminin EGF-like" evidence="15">
    <location>
        <begin position="329"/>
        <end position="381"/>
    </location>
</feature>
<evidence type="ECO:0000256" key="10">
    <source>
        <dbReference type="ARBA" id="ARBA00023180"/>
    </source>
</evidence>
<evidence type="ECO:0000256" key="9">
    <source>
        <dbReference type="ARBA" id="ARBA00023157"/>
    </source>
</evidence>
<feature type="domain" description="Laminin G" evidence="14">
    <location>
        <begin position="1727"/>
        <end position="1868"/>
    </location>
</feature>
<dbReference type="InterPro" id="IPR001791">
    <property type="entry name" value="Laminin_G"/>
</dbReference>
<evidence type="ECO:0000256" key="5">
    <source>
        <dbReference type="ARBA" id="ARBA00022737"/>
    </source>
</evidence>
<dbReference type="InterPro" id="IPR000742">
    <property type="entry name" value="EGF"/>
</dbReference>
<keyword evidence="3" id="KW-0272">Extracellular matrix</keyword>
<feature type="disulfide bond" evidence="13">
    <location>
        <begin position="545"/>
        <end position="554"/>
    </location>
</feature>
<feature type="domain" description="Laminin G" evidence="14">
    <location>
        <begin position="1539"/>
        <end position="1719"/>
    </location>
</feature>
<feature type="disulfide bond" evidence="13">
    <location>
        <begin position="403"/>
        <end position="412"/>
    </location>
</feature>
<evidence type="ECO:0000313" key="18">
    <source>
        <dbReference type="Proteomes" id="UP000299084"/>
    </source>
</evidence>
<dbReference type="InterPro" id="IPR010307">
    <property type="entry name" value="Laminin_dom_II"/>
</dbReference>
<feature type="disulfide bond" evidence="13">
    <location>
        <begin position="365"/>
        <end position="379"/>
    </location>
</feature>
<dbReference type="CDD" id="cd00055">
    <property type="entry name" value="EGF_Lam"/>
    <property type="match status" value="11"/>
</dbReference>
<dbReference type="Gene3D" id="2.10.25.10">
    <property type="entry name" value="Laminin"/>
    <property type="match status" value="9"/>
</dbReference>
<feature type="disulfide bond" evidence="13">
    <location>
        <begin position="524"/>
        <end position="536"/>
    </location>
</feature>
<dbReference type="FunFam" id="2.60.120.200:FF:000098">
    <property type="entry name" value="Laminin subunit alpha 1"/>
    <property type="match status" value="1"/>
</dbReference>
<keyword evidence="5" id="KW-0677">Repeat</keyword>
<evidence type="ECO:0000259" key="14">
    <source>
        <dbReference type="PROSITE" id="PS50025"/>
    </source>
</evidence>
<evidence type="ECO:0000259" key="16">
    <source>
        <dbReference type="PROSITE" id="PS51115"/>
    </source>
</evidence>
<dbReference type="InterPro" id="IPR009254">
    <property type="entry name" value="Laminin_aI"/>
</dbReference>
<feature type="disulfide bond" evidence="13">
    <location>
        <begin position="240"/>
        <end position="249"/>
    </location>
</feature>
<dbReference type="Proteomes" id="UP000299084">
    <property type="component" value="Unassembled WGS sequence"/>
</dbReference>
<feature type="disulfide bond" evidence="13">
    <location>
        <begin position="382"/>
        <end position="394"/>
    </location>
</feature>
<accession>A0A5N4CI05</accession>
<keyword evidence="18" id="KW-1185">Reference proteome</keyword>
<feature type="disulfide bond" evidence="13">
    <location>
        <begin position="600"/>
        <end position="609"/>
    </location>
</feature>
<evidence type="ECO:0000259" key="15">
    <source>
        <dbReference type="PROSITE" id="PS50027"/>
    </source>
</evidence>
<dbReference type="GO" id="GO:0032991">
    <property type="term" value="C:protein-containing complex"/>
    <property type="evidence" value="ECO:0007669"/>
    <property type="project" value="UniProtKB-ARBA"/>
</dbReference>
<keyword evidence="8" id="KW-0175">Coiled coil</keyword>
<dbReference type="PROSITE" id="PS50027">
    <property type="entry name" value="EGF_LAM_2"/>
    <property type="match status" value="8"/>
</dbReference>
<dbReference type="Pfam" id="PF06008">
    <property type="entry name" value="Laminin_I"/>
    <property type="match status" value="1"/>
</dbReference>
<dbReference type="GO" id="GO:0005102">
    <property type="term" value="F:signaling receptor binding"/>
    <property type="evidence" value="ECO:0007669"/>
    <property type="project" value="InterPro"/>
</dbReference>
<dbReference type="FunFam" id="2.10.25.10:FF:000074">
    <property type="entry name" value="Laminin subunit alpha"/>
    <property type="match status" value="1"/>
</dbReference>
<dbReference type="GO" id="GO:0045995">
    <property type="term" value="P:regulation of embryonic development"/>
    <property type="evidence" value="ECO:0007669"/>
    <property type="project" value="InterPro"/>
</dbReference>
<keyword evidence="11 13" id="KW-0424">Laminin EGF-like domain</keyword>
<dbReference type="Pfam" id="PF00054">
    <property type="entry name" value="Laminin_G_1"/>
    <property type="match status" value="2"/>
</dbReference>
<dbReference type="FunFam" id="2.10.25.10:FF:000051">
    <property type="entry name" value="Laminin subunit alpha 4"/>
    <property type="match status" value="1"/>
</dbReference>
<evidence type="ECO:0000256" key="8">
    <source>
        <dbReference type="ARBA" id="ARBA00023054"/>
    </source>
</evidence>
<dbReference type="SUPFAM" id="SSF49899">
    <property type="entry name" value="Concanavalin A-like lectins/glucanases"/>
    <property type="match status" value="2"/>
</dbReference>
<feature type="domain" description="Laminin EGF-like" evidence="15">
    <location>
        <begin position="431"/>
        <end position="477"/>
    </location>
</feature>
<feature type="domain" description="Laminin EGF-like" evidence="15">
    <location>
        <begin position="524"/>
        <end position="569"/>
    </location>
</feature>
<dbReference type="FunFam" id="2.10.25.10:FF:000094">
    <property type="entry name" value="Laminin subunit alpha-2"/>
    <property type="match status" value="1"/>
</dbReference>
<gene>
    <name evidence="17" type="ORF">Cadr_000028601</name>
</gene>
<dbReference type="FunFam" id="2.10.25.10:FF:000128">
    <property type="entry name" value="laminin subunit alpha-2 isoform X1"/>
    <property type="match status" value="1"/>
</dbReference>
<feature type="disulfide bond" evidence="13">
    <location>
        <begin position="570"/>
        <end position="582"/>
    </location>
</feature>
<feature type="disulfide bond" evidence="13">
    <location>
        <begin position="911"/>
        <end position="920"/>
    </location>
</feature>
<protein>
    <recommendedName>
        <fullName evidence="12">Laminin A chain</fullName>
    </recommendedName>
</protein>
<dbReference type="InterPro" id="IPR050440">
    <property type="entry name" value="Laminin/Netrin_ECM"/>
</dbReference>
<dbReference type="InterPro" id="IPR002049">
    <property type="entry name" value="LE_dom"/>
</dbReference>
<dbReference type="Pfam" id="PF24973">
    <property type="entry name" value="EGF_LMN_ATRN"/>
    <property type="match status" value="2"/>
</dbReference>
<evidence type="ECO:0000256" key="7">
    <source>
        <dbReference type="ARBA" id="ARBA00022889"/>
    </source>
</evidence>
<dbReference type="GO" id="GO:0009888">
    <property type="term" value="P:tissue development"/>
    <property type="evidence" value="ECO:0007669"/>
    <property type="project" value="TreeGrafter"/>
</dbReference>
<dbReference type="Gene3D" id="2.60.120.200">
    <property type="match status" value="2"/>
</dbReference>
<dbReference type="PANTHER" id="PTHR10574:SF409">
    <property type="entry name" value="LAMININ SUBUNIT ALPHA-1"/>
    <property type="match status" value="1"/>
</dbReference>
<sequence>MVKDMSGWLVTDLVSSRQIPSQQDALGGRHQISINNSAALQRLTSKYYWSAPEAYLGNKLTAFGGFLKYTVSYEVPVETVDGDLMSHADVIIKGNGLTLSTQAEGLSLQPYEEYLNVVRLVPENFQDLNSKREVDRDQLMTVLANVTHLLIRANYNSAKMARYRLDSVSLDTASPNVIDLALATEVEQCECPQGYAGVSCETCLPGHYRVDGILFGGICQPCECHGHAPECDVHGVCLACQHNTTGDHCEQCLPGFYGLPSRGTPGDCQPCACPLATASNNFSPTCHLDDRDEVVCDQCAPGYMGDWCERCADGYYGNPTVPGDSCVPCNCSGNVDPLEAGRCDSVTGECLQCIGNTGGPHCERCADGFYGDAVTAKNCRACECHRQGSLSAICHPETGLCDCKPHVTGQRCDQCLLGYYGLDTGRGCLPCNCSTPGSLSDACTEEGQCHCAPGVAGRRCDKCAHGFYAYQDGGCTPCDCAHTQNSCDPESGECVCPPHTRGAACEECEDGHWGHDPELGCQACNCSNVGSASPQCDVLTGRCPCEPAFGGRTCDQCSLGYRDFPDCVACNCDLRGTLADTCDQEQGLCSCAQETGTCLCKENAVGPRCNECRAGTFALAAAAPQGCTPCFCSGLSQLCAEAQGYMRTPVTLSSKQPRLHVVSQSDLKGTTEGVYSQAPDVLLDAVTVRRHVHAEPFYWRLPGQFQGDQLTAYGGTLRYSVAFHSSHGLGPFNLEPQVLIRGGRARKQVIYVDAPAPENGVRQEHKVEMRENLKHLHGGWQKGRRVAPREGGGIPFGEVSLSSWHGWTLMSDLPCTACGRYVLPKMRRAHIPGALLLPALSRRIGLCTRSVFVALCLSLNCSHNTTGDHCEECAPGYYGQVTGRASDCSPCSCPHGLPASDCDRGSGQCVCRPGATGLRCEDCEPRHTLVESDCVCGYRSPKRFKTLFPLRCFLAVVPCGVISIKTYFILTKPCDDACAGALLDGLDAAGRAVLPVNLTSVIPAPHGTLSSLENTASRLRAFIFRQLDRVLARSQHVSRATERVLNRSWDLVTFTEKLRTDIQEISEKATTLNQTLDEDVQLPSSTFWNMQRNITSLLEILQKRHFLHLHQNATLELKAAEDLLSQIQTNYQKPQEELEVLKAAANGLLSKHHSEVRAAAELVREAEAKAQESGRLLRVVGANLRELSDQKLRVREEQNLTSALSAAGRALLDAAAARAGAAGEALAQLERHRDELLLWTAQVRRHVDALVMQMSKRAALDLVYRAEGRAAELQTLASALDRHVSLNATSATHVGSNIQSLIEESEKLAKDALGTVSKAYTVSGALLSNGRAALQRSAELLEEGDSLSRRHQGITVELSELKSTANRFQENAGKVTRQTSESLWTLRAIPEGIRDKGTKIKELAASANQSATSTLQNIAGLSQKLLNTSTDLSRVNATLRETDDLLRDSSVTSRSWSPFPFGKSASCVHSLVSSLPPTFSPLPILALLAGRKVKDAETQANLLFDRLKPLKRLEENLGRNLSEIKLLISQARKQAASIKVAVSADRDCIRAYQPQISSTNYNILTLNVKTGEPDNLLFYLGSSSGSDFLAVEMRRGKVAFLWDLGSGSTRLEFPDFPIDDSKWHSIYVTRFGNIGSLSVKEMSASQKPPPKTSKSPGTANVLDINNSTLMFVGGLGGQIKKSPAVKVTHFKGCMGDALLNGQSIGLWNYVEREGKCHGCFGSPQNEDASFHFDGSGYSVVEKMLRATVTQIIMLFSTFSPNGLLLYLASDGTKDFLSLELIQGRVRVTVDLGSGPLALITDRRYNNGTWYKIAFQRNRKQGLLAVTDAQNLGYKETKQGETPGASSDLNRLDKDPIYVGGLPRSRVVR</sequence>
<dbReference type="GO" id="GO:0005576">
    <property type="term" value="C:extracellular region"/>
    <property type="evidence" value="ECO:0007669"/>
    <property type="project" value="UniProtKB-ARBA"/>
</dbReference>
<keyword evidence="7" id="KW-0130">Cell adhesion</keyword>
<feature type="disulfide bond" evidence="13">
    <location>
        <begin position="526"/>
        <end position="543"/>
    </location>
</feature>
<feature type="domain" description="Laminin EGF-like" evidence="15">
    <location>
        <begin position="222"/>
        <end position="270"/>
    </location>
</feature>
<dbReference type="Pfam" id="PF00052">
    <property type="entry name" value="Laminin_B"/>
    <property type="match status" value="2"/>
</dbReference>
<feature type="domain" description="Laminin EGF-like" evidence="15">
    <location>
        <begin position="891"/>
        <end position="936"/>
    </location>
</feature>
<name>A0A5N4CI05_CAMDR</name>
<evidence type="ECO:0000256" key="2">
    <source>
        <dbReference type="ARBA" id="ARBA00022525"/>
    </source>
</evidence>
<feature type="disulfide bond" evidence="13">
    <location>
        <begin position="431"/>
        <end position="443"/>
    </location>
</feature>
<dbReference type="InterPro" id="IPR056863">
    <property type="entry name" value="LMN_ATRN_NET-like_EGF"/>
</dbReference>
<dbReference type="GO" id="GO:0030155">
    <property type="term" value="P:regulation of cell adhesion"/>
    <property type="evidence" value="ECO:0007669"/>
    <property type="project" value="InterPro"/>
</dbReference>
<feature type="disulfide bond" evidence="13">
    <location>
        <begin position="384"/>
        <end position="401"/>
    </location>
</feature>
<keyword evidence="10" id="KW-0325">Glycoprotein</keyword>
<dbReference type="FunFam" id="2.10.25.10:FF:000189">
    <property type="entry name" value="Laminin subunit alpha 2"/>
    <property type="match status" value="1"/>
</dbReference>
<evidence type="ECO:0000256" key="4">
    <source>
        <dbReference type="ARBA" id="ARBA00022729"/>
    </source>
</evidence>
<dbReference type="FunFam" id="2.10.25.10:FF:000512">
    <property type="entry name" value="Laminin subunit alpha 1"/>
    <property type="match status" value="1"/>
</dbReference>
<dbReference type="InterPro" id="IPR000034">
    <property type="entry name" value="Laminin_IV"/>
</dbReference>
<dbReference type="SUPFAM" id="SSF57196">
    <property type="entry name" value="EGF/Laminin"/>
    <property type="match status" value="9"/>
</dbReference>
<dbReference type="GO" id="GO:0005604">
    <property type="term" value="C:basement membrane"/>
    <property type="evidence" value="ECO:0007669"/>
    <property type="project" value="UniProtKB-SubCell"/>
</dbReference>
<dbReference type="SMART" id="SM00180">
    <property type="entry name" value="EGF_Lam"/>
    <property type="match status" value="11"/>
</dbReference>
<evidence type="ECO:0000256" key="6">
    <source>
        <dbReference type="ARBA" id="ARBA00022869"/>
    </source>
</evidence>
<reference evidence="17 18" key="1">
    <citation type="journal article" date="2019" name="Mol. Ecol. Resour.">
        <title>Improving Illumina assemblies with Hi-C and long reads: an example with the North African dromedary.</title>
        <authorList>
            <person name="Elbers J.P."/>
            <person name="Rogers M.F."/>
            <person name="Perelman P.L."/>
            <person name="Proskuryakova A.A."/>
            <person name="Serdyukova N.A."/>
            <person name="Johnson W.E."/>
            <person name="Horin P."/>
            <person name="Corander J."/>
            <person name="Murphy D."/>
            <person name="Burger P.A."/>
        </authorList>
    </citation>
    <scope>NUCLEOTIDE SEQUENCE [LARGE SCALE GENOMIC DNA]</scope>
    <source>
        <strain evidence="17">Drom800</strain>
        <tissue evidence="17">Blood</tissue>
    </source>
</reference>
<dbReference type="EMBL" id="JWIN03000024">
    <property type="protein sequence ID" value="KAB1258492.1"/>
    <property type="molecule type" value="Genomic_DNA"/>
</dbReference>
<dbReference type="FunFam" id="2.10.25.10:FF:000454">
    <property type="entry name" value="Laminin subunit alpha 1"/>
    <property type="match status" value="1"/>
</dbReference>
<dbReference type="SMART" id="SM00282">
    <property type="entry name" value="LamG"/>
    <property type="match status" value="2"/>
</dbReference>
<evidence type="ECO:0000256" key="11">
    <source>
        <dbReference type="ARBA" id="ARBA00023292"/>
    </source>
</evidence>
<dbReference type="FunFam" id="2.10.25.10:FF:000629">
    <property type="entry name" value="Laminin subunit alpha 1"/>
    <property type="match status" value="1"/>
</dbReference>
<feature type="domain" description="Laminin IV type A" evidence="16">
    <location>
        <begin position="3"/>
        <end position="188"/>
    </location>
</feature>
<keyword evidence="4" id="KW-0732">Signal</keyword>
<feature type="domain" description="Laminin IV type A" evidence="16">
    <location>
        <begin position="640"/>
        <end position="904"/>
    </location>
</feature>
<dbReference type="PROSITE" id="PS01248">
    <property type="entry name" value="EGF_LAM_1"/>
    <property type="match status" value="5"/>
</dbReference>
<dbReference type="PROSITE" id="PS51115">
    <property type="entry name" value="LAMININ_IVA"/>
    <property type="match status" value="2"/>
</dbReference>
<dbReference type="Gene3D" id="2.170.300.10">
    <property type="entry name" value="Tie2 ligand-binding domain superfamily"/>
    <property type="match status" value="1"/>
</dbReference>
<evidence type="ECO:0000256" key="12">
    <source>
        <dbReference type="ARBA" id="ARBA00082020"/>
    </source>
</evidence>
<evidence type="ECO:0000256" key="1">
    <source>
        <dbReference type="ARBA" id="ARBA00004302"/>
    </source>
</evidence>
<proteinExistence type="predicted"/>
<evidence type="ECO:0000256" key="3">
    <source>
        <dbReference type="ARBA" id="ARBA00022530"/>
    </source>
</evidence>
<dbReference type="FunFam" id="2.10.25.10:FF:000082">
    <property type="entry name" value="Laminin subunit alpha 1"/>
    <property type="match status" value="1"/>
</dbReference>
<dbReference type="Pfam" id="PF06009">
    <property type="entry name" value="Laminin_II"/>
    <property type="match status" value="1"/>
</dbReference>
<dbReference type="CDD" id="cd00110">
    <property type="entry name" value="LamG"/>
    <property type="match status" value="2"/>
</dbReference>
<dbReference type="PROSITE" id="PS50025">
    <property type="entry name" value="LAM_G_DOMAIN"/>
    <property type="match status" value="2"/>
</dbReference>
<dbReference type="PANTHER" id="PTHR10574">
    <property type="entry name" value="NETRIN/LAMININ-RELATED"/>
    <property type="match status" value="1"/>
</dbReference>
<dbReference type="PRINTS" id="PR00011">
    <property type="entry name" value="EGFLAMININ"/>
</dbReference>
<keyword evidence="9 13" id="KW-1015">Disulfide bond</keyword>
<organism evidence="17 18">
    <name type="scientific">Camelus dromedarius</name>
    <name type="common">Dromedary</name>
    <name type="synonym">Arabian camel</name>
    <dbReference type="NCBI Taxonomy" id="9838"/>
    <lineage>
        <taxon>Eukaryota</taxon>
        <taxon>Metazoa</taxon>
        <taxon>Chordata</taxon>
        <taxon>Craniata</taxon>
        <taxon>Vertebrata</taxon>
        <taxon>Euteleostomi</taxon>
        <taxon>Mammalia</taxon>
        <taxon>Eutheria</taxon>
        <taxon>Laurasiatheria</taxon>
        <taxon>Artiodactyla</taxon>
        <taxon>Tylopoda</taxon>
        <taxon>Camelidae</taxon>
        <taxon>Camelus</taxon>
    </lineage>
</organism>
<evidence type="ECO:0000256" key="13">
    <source>
        <dbReference type="PROSITE-ProRule" id="PRU00460"/>
    </source>
</evidence>
<keyword evidence="2" id="KW-0964">Secreted</keyword>
<feature type="disulfide bond" evidence="13">
    <location>
        <begin position="496"/>
        <end position="505"/>
    </location>
</feature>
<feature type="domain" description="Laminin EGF-like" evidence="15">
    <location>
        <begin position="382"/>
        <end position="430"/>
    </location>
</feature>
<dbReference type="GO" id="GO:0007155">
    <property type="term" value="P:cell adhesion"/>
    <property type="evidence" value="ECO:0007669"/>
    <property type="project" value="UniProtKB-KW"/>
</dbReference>
<dbReference type="FunFam" id="2.170.300.10:FF:000008">
    <property type="entry name" value="Laminin subunit alpha 2"/>
    <property type="match status" value="1"/>
</dbReference>
<dbReference type="GO" id="GO:0030334">
    <property type="term" value="P:regulation of cell migration"/>
    <property type="evidence" value="ECO:0007669"/>
    <property type="project" value="InterPro"/>
</dbReference>
<feature type="domain" description="Laminin EGF-like" evidence="15">
    <location>
        <begin position="570"/>
        <end position="629"/>
    </location>
</feature>
<dbReference type="SMART" id="SM00181">
    <property type="entry name" value="EGF"/>
    <property type="match status" value="10"/>
</dbReference>
<comment type="caution">
    <text evidence="13">Lacks conserved residue(s) required for the propagation of feature annotation.</text>
</comment>
<feature type="domain" description="Laminin EGF-like" evidence="15">
    <location>
        <begin position="478"/>
        <end position="523"/>
    </location>
</feature>
<evidence type="ECO:0000313" key="17">
    <source>
        <dbReference type="EMBL" id="KAB1258492.1"/>
    </source>
</evidence>
<dbReference type="Pfam" id="PF00053">
    <property type="entry name" value="EGF_laminin"/>
    <property type="match status" value="9"/>
</dbReference>
<dbReference type="GO" id="GO:0009887">
    <property type="term" value="P:animal organ morphogenesis"/>
    <property type="evidence" value="ECO:0007669"/>
    <property type="project" value="TreeGrafter"/>
</dbReference>
<feature type="disulfide bond" evidence="13">
    <location>
        <begin position="353"/>
        <end position="362"/>
    </location>
</feature>
<comment type="subcellular location">
    <subcellularLocation>
        <location evidence="1">Secreted</location>
        <location evidence="1">Extracellular space</location>
        <location evidence="1">Extracellular matrix</location>
        <location evidence="1">Basement membrane</location>
    </subcellularLocation>
</comment>
<keyword evidence="6" id="KW-0084">Basement membrane</keyword>